<feature type="transmembrane region" description="Helical" evidence="1">
    <location>
        <begin position="12"/>
        <end position="33"/>
    </location>
</feature>
<dbReference type="GO" id="GO:0016746">
    <property type="term" value="F:acyltransferase activity"/>
    <property type="evidence" value="ECO:0007669"/>
    <property type="project" value="UniProtKB-KW"/>
</dbReference>
<dbReference type="InterPro" id="IPR042099">
    <property type="entry name" value="ANL_N_sf"/>
</dbReference>
<proteinExistence type="predicted"/>
<evidence type="ECO:0000313" key="2">
    <source>
        <dbReference type="EMBL" id="STI87657.1"/>
    </source>
</evidence>
<dbReference type="Gene3D" id="3.40.50.12780">
    <property type="entry name" value="N-terminal domain of ligase-like"/>
    <property type="match status" value="1"/>
</dbReference>
<accession>A0A376UEL2</accession>
<reference evidence="2 3" key="1">
    <citation type="submission" date="2018-06" db="EMBL/GenBank/DDBJ databases">
        <authorList>
            <consortium name="Pathogen Informatics"/>
            <person name="Doyle S."/>
        </authorList>
    </citation>
    <scope>NUCLEOTIDE SEQUENCE [LARGE SCALE GENOMIC DNA]</scope>
    <source>
        <strain evidence="2 3">NCTC8622</strain>
    </source>
</reference>
<keyword evidence="1" id="KW-1133">Transmembrane helix</keyword>
<dbReference type="Proteomes" id="UP000254079">
    <property type="component" value="Unassembled WGS sequence"/>
</dbReference>
<keyword evidence="2" id="KW-0436">Ligase</keyword>
<gene>
    <name evidence="2" type="primary">entE_3</name>
    <name evidence="2" type="ORF">NCTC8622_06830</name>
</gene>
<name>A0A376UEL2_ECOLX</name>
<keyword evidence="1" id="KW-0812">Transmembrane</keyword>
<evidence type="ECO:0000256" key="1">
    <source>
        <dbReference type="SAM" id="Phobius"/>
    </source>
</evidence>
<evidence type="ECO:0000313" key="3">
    <source>
        <dbReference type="Proteomes" id="UP000254079"/>
    </source>
</evidence>
<organism evidence="2 3">
    <name type="scientific">Escherichia coli</name>
    <dbReference type="NCBI Taxonomy" id="562"/>
    <lineage>
        <taxon>Bacteria</taxon>
        <taxon>Pseudomonadati</taxon>
        <taxon>Pseudomonadota</taxon>
        <taxon>Gammaproteobacteria</taxon>
        <taxon>Enterobacterales</taxon>
        <taxon>Enterobacteriaceae</taxon>
        <taxon>Escherichia</taxon>
    </lineage>
</organism>
<dbReference type="EC" id="2.3.1.-" evidence="2"/>
<keyword evidence="2" id="KW-0808">Transferase</keyword>
<dbReference type="GO" id="GO:0016874">
    <property type="term" value="F:ligase activity"/>
    <property type="evidence" value="ECO:0007669"/>
    <property type="project" value="UniProtKB-KW"/>
</dbReference>
<protein>
    <submittedName>
        <fullName evidence="2">Enterobactin synthetase component E [includes: 2,3-dihydroxybenzoate-AMP ligase S-dihydroxybenzoyltransferase]</fullName>
        <ecNumber evidence="2">2.3.1.-</ecNumber>
    </submittedName>
</protein>
<dbReference type="EMBL" id="UGCP01000002">
    <property type="protein sequence ID" value="STI87657.1"/>
    <property type="molecule type" value="Genomic_DNA"/>
</dbReference>
<keyword evidence="2" id="KW-0012">Acyltransferase</keyword>
<keyword evidence="1" id="KW-0472">Membrane</keyword>
<sequence length="61" mass="6928">MKPRWYNWGNVAELYITFFALLKLGVAPVLALFSHQRSELNAYASQIEPRIADCRSPTCAV</sequence>
<dbReference type="AlphaFoldDB" id="A0A376UEL2"/>